<sequence length="166" mass="19940">MKKLAVLAAIFVSTMAFAQEKPQDGKMRPEHRREFADFTPEQMAELQTKRMTLALDLSEKQQKQVLKINEDKAKKHKAHFEEMKKKKEAGEERPKLTSKERFTMENARLDAQIAERKEMKSILSEEQYKKWTEMKMHRRDEMKKRFKDKDFKGKRVAHRMQKEPRD</sequence>
<feature type="compositionally biased region" description="Basic and acidic residues" evidence="1">
    <location>
        <begin position="139"/>
        <end position="153"/>
    </location>
</feature>
<evidence type="ECO:0000313" key="3">
    <source>
        <dbReference type="EMBL" id="SFU61469.1"/>
    </source>
</evidence>
<feature type="region of interest" description="Disordered" evidence="1">
    <location>
        <begin position="139"/>
        <end position="166"/>
    </location>
</feature>
<accession>A0A1I7HLN1</accession>
<proteinExistence type="predicted"/>
<reference evidence="3 4" key="1">
    <citation type="submission" date="2016-10" db="EMBL/GenBank/DDBJ databases">
        <authorList>
            <person name="de Groot N.N."/>
        </authorList>
    </citation>
    <scope>NUCLEOTIDE SEQUENCE [LARGE SCALE GENOMIC DNA]</scope>
    <source>
        <strain evidence="3 4">CGMCC 1.12333</strain>
    </source>
</reference>
<dbReference type="AlphaFoldDB" id="A0A1I7HLN1"/>
<protein>
    <recommendedName>
        <fullName evidence="5">LTXXQ motif family protein</fullName>
    </recommendedName>
</protein>
<dbReference type="Proteomes" id="UP000199138">
    <property type="component" value="Unassembled WGS sequence"/>
</dbReference>
<evidence type="ECO:0008006" key="5">
    <source>
        <dbReference type="Google" id="ProtNLM"/>
    </source>
</evidence>
<evidence type="ECO:0000313" key="4">
    <source>
        <dbReference type="Proteomes" id="UP000199138"/>
    </source>
</evidence>
<feature type="signal peptide" evidence="2">
    <location>
        <begin position="1"/>
        <end position="18"/>
    </location>
</feature>
<name>A0A1I7HLN1_9FLAO</name>
<feature type="region of interest" description="Disordered" evidence="1">
    <location>
        <begin position="72"/>
        <end position="104"/>
    </location>
</feature>
<dbReference type="EMBL" id="FPBK01000010">
    <property type="protein sequence ID" value="SFU61469.1"/>
    <property type="molecule type" value="Genomic_DNA"/>
</dbReference>
<dbReference type="RefSeq" id="WP_093025517.1">
    <property type="nucleotide sequence ID" value="NZ_FPBK01000010.1"/>
</dbReference>
<keyword evidence="2" id="KW-0732">Signal</keyword>
<evidence type="ECO:0000256" key="1">
    <source>
        <dbReference type="SAM" id="MobiDB-lite"/>
    </source>
</evidence>
<keyword evidence="4" id="KW-1185">Reference proteome</keyword>
<evidence type="ECO:0000256" key="2">
    <source>
        <dbReference type="SAM" id="SignalP"/>
    </source>
</evidence>
<gene>
    <name evidence="3" type="ORF">SAMN05216480_1104</name>
</gene>
<feature type="compositionally biased region" description="Basic and acidic residues" evidence="1">
    <location>
        <begin position="72"/>
        <end position="103"/>
    </location>
</feature>
<organism evidence="3 4">
    <name type="scientific">Pustulibacterium marinum</name>
    <dbReference type="NCBI Taxonomy" id="1224947"/>
    <lineage>
        <taxon>Bacteria</taxon>
        <taxon>Pseudomonadati</taxon>
        <taxon>Bacteroidota</taxon>
        <taxon>Flavobacteriia</taxon>
        <taxon>Flavobacteriales</taxon>
        <taxon>Flavobacteriaceae</taxon>
        <taxon>Pustulibacterium</taxon>
    </lineage>
</organism>
<feature type="chain" id="PRO_5011533634" description="LTXXQ motif family protein" evidence="2">
    <location>
        <begin position="19"/>
        <end position="166"/>
    </location>
</feature>
<dbReference type="OrthoDB" id="956918at2"/>
<dbReference type="STRING" id="1224947.SAMN05216480_1104"/>